<evidence type="ECO:0000313" key="1">
    <source>
        <dbReference type="EMBL" id="MFC4787569.1"/>
    </source>
</evidence>
<dbReference type="InterPro" id="IPR029033">
    <property type="entry name" value="His_PPase_superfam"/>
</dbReference>
<keyword evidence="2" id="KW-1185">Reference proteome</keyword>
<organism evidence="1 2">
    <name type="scientific">Giesbergeria sinuosa</name>
    <dbReference type="NCBI Taxonomy" id="80883"/>
    <lineage>
        <taxon>Bacteria</taxon>
        <taxon>Pseudomonadati</taxon>
        <taxon>Pseudomonadota</taxon>
        <taxon>Betaproteobacteria</taxon>
        <taxon>Burkholderiales</taxon>
        <taxon>Comamonadaceae</taxon>
        <taxon>Giesbergeria</taxon>
    </lineage>
</organism>
<name>A0ABV9Q9P9_9BURK</name>
<proteinExistence type="predicted"/>
<dbReference type="InterPro" id="IPR013078">
    <property type="entry name" value="His_Pase_superF_clade-1"/>
</dbReference>
<evidence type="ECO:0000313" key="2">
    <source>
        <dbReference type="Proteomes" id="UP001596001"/>
    </source>
</evidence>
<reference evidence="2" key="1">
    <citation type="journal article" date="2019" name="Int. J. Syst. Evol. Microbiol.">
        <title>The Global Catalogue of Microorganisms (GCM) 10K type strain sequencing project: providing services to taxonomists for standard genome sequencing and annotation.</title>
        <authorList>
            <consortium name="The Broad Institute Genomics Platform"/>
            <consortium name="The Broad Institute Genome Sequencing Center for Infectious Disease"/>
            <person name="Wu L."/>
            <person name="Ma J."/>
        </authorList>
    </citation>
    <scope>NUCLEOTIDE SEQUENCE [LARGE SCALE GENOMIC DNA]</scope>
    <source>
        <strain evidence="2">CCUG 49452</strain>
    </source>
</reference>
<protein>
    <submittedName>
        <fullName evidence="1">Histidine phosphatase family protein</fullName>
    </submittedName>
</protein>
<dbReference type="EMBL" id="JBHSHJ010000001">
    <property type="protein sequence ID" value="MFC4787569.1"/>
    <property type="molecule type" value="Genomic_DNA"/>
</dbReference>
<dbReference type="Pfam" id="PF00300">
    <property type="entry name" value="His_Phos_1"/>
    <property type="match status" value="1"/>
</dbReference>
<dbReference type="Proteomes" id="UP001596001">
    <property type="component" value="Unassembled WGS sequence"/>
</dbReference>
<dbReference type="SMART" id="SM00855">
    <property type="entry name" value="PGAM"/>
    <property type="match status" value="1"/>
</dbReference>
<dbReference type="SUPFAM" id="SSF53254">
    <property type="entry name" value="Phosphoglycerate mutase-like"/>
    <property type="match status" value="1"/>
</dbReference>
<dbReference type="RefSeq" id="WP_382429145.1">
    <property type="nucleotide sequence ID" value="NZ_JBHSHJ010000001.1"/>
</dbReference>
<accession>A0ABV9Q9P9</accession>
<dbReference type="Gene3D" id="3.40.50.1240">
    <property type="entry name" value="Phosphoglycerate mutase-like"/>
    <property type="match status" value="1"/>
</dbReference>
<gene>
    <name evidence="1" type="ORF">ACFO6X_00975</name>
</gene>
<comment type="caution">
    <text evidence="1">The sequence shown here is derived from an EMBL/GenBank/DDBJ whole genome shotgun (WGS) entry which is preliminary data.</text>
</comment>
<sequence length="191" mass="21478">MTSHQRLWIARHAQPLVAPGHCYGVLDMPADTQATAQAAQRLAHALPIRLRVWHSPLQRCAQLADALQMWRPDLHSQPDARLQEMDFGAWEGRAWEHIARADIDLWVASFATHRPGGGEHLQGMLMRVAAALQQAHRTARQEQSDILWLTHAGVARCVQWLLQAPAHTLPNADQWPIAAPALGDWTHWPLD</sequence>